<proteinExistence type="inferred from homology"/>
<protein>
    <submittedName>
        <fullName evidence="11">Cation diffusion facilitator family transporter</fullName>
    </submittedName>
</protein>
<evidence type="ECO:0000259" key="10">
    <source>
        <dbReference type="Pfam" id="PF16916"/>
    </source>
</evidence>
<dbReference type="PANTHER" id="PTHR43840">
    <property type="entry name" value="MITOCHONDRIAL METAL TRANSPORTER 1-RELATED"/>
    <property type="match status" value="1"/>
</dbReference>
<dbReference type="GO" id="GO:0015341">
    <property type="term" value="F:zinc efflux antiporter activity"/>
    <property type="evidence" value="ECO:0007669"/>
    <property type="project" value="TreeGrafter"/>
</dbReference>
<evidence type="ECO:0000256" key="2">
    <source>
        <dbReference type="ARBA" id="ARBA00008114"/>
    </source>
</evidence>
<keyword evidence="4 8" id="KW-0812">Transmembrane</keyword>
<dbReference type="InterPro" id="IPR050291">
    <property type="entry name" value="CDF_Transporter"/>
</dbReference>
<organism evidence="11">
    <name type="scientific">Chryseobacterium sp. B5</name>
    <dbReference type="NCBI Taxonomy" id="2050562"/>
    <lineage>
        <taxon>Bacteria</taxon>
        <taxon>Pseudomonadati</taxon>
        <taxon>Bacteroidota</taxon>
        <taxon>Flavobacteriia</taxon>
        <taxon>Flavobacteriales</taxon>
        <taxon>Weeksellaceae</taxon>
        <taxon>Chryseobacterium group</taxon>
        <taxon>Chryseobacterium</taxon>
    </lineage>
</organism>
<dbReference type="InterPro" id="IPR027470">
    <property type="entry name" value="Cation_efflux_CTD"/>
</dbReference>
<dbReference type="InterPro" id="IPR027469">
    <property type="entry name" value="Cation_efflux_TMD_sf"/>
</dbReference>
<evidence type="ECO:0000256" key="7">
    <source>
        <dbReference type="SAM" id="MobiDB-lite"/>
    </source>
</evidence>
<feature type="domain" description="Cation efflux protein transmembrane" evidence="9">
    <location>
        <begin position="22"/>
        <end position="215"/>
    </location>
</feature>
<reference evidence="11" key="1">
    <citation type="submission" date="2017-10" db="EMBL/GenBank/DDBJ databases">
        <title>Chryseobacterium sp. B5 is a hydrocarbonoclastic and plant growth promoting bacterium.</title>
        <authorList>
            <person name="Thijs S."/>
            <person name="Gkorezis P."/>
            <person name="Van Hamme J."/>
        </authorList>
    </citation>
    <scope>NUCLEOTIDE SEQUENCE</scope>
    <source>
        <strain evidence="11">B5</strain>
    </source>
</reference>
<evidence type="ECO:0000259" key="9">
    <source>
        <dbReference type="Pfam" id="PF01545"/>
    </source>
</evidence>
<dbReference type="SUPFAM" id="SSF161111">
    <property type="entry name" value="Cation efflux protein transmembrane domain-like"/>
    <property type="match status" value="1"/>
</dbReference>
<keyword evidence="3" id="KW-0813">Transport</keyword>
<sequence length="330" mass="35315">MAESTPSTANAPDWMAPHSLLRISVVVALLTIVLKTLAWWLTGSVGLLSDALESFVNLAGAVFALTMVTIAKRPADTDHPYGHHKAEYFSAGFEGILVIGASLAIAWAALARLWNPQPLEQLGWGLALSVVSSALNGLLAVAMLRSARQHRSMALEGDARHLLTDVWTSAGVVIGLIGASLTGWLWLDAAVAIGVALNICVQGAQLIWQSSQGLMDQALDAPERLRIDAVLDRHAHREQGVVFDNISSRRAGERSFADLHMHVPGDWSVARAARLRTEIEAELLQAVPGLYARIELLPLGMQTAMEAAIEAAGQADTPSPSTDKNPNPEQ</sequence>
<accession>A0A2G7T9R9</accession>
<keyword evidence="6 8" id="KW-0472">Membrane</keyword>
<dbReference type="Gene3D" id="3.30.70.1350">
    <property type="entry name" value="Cation efflux protein, cytoplasmic domain"/>
    <property type="match status" value="1"/>
</dbReference>
<evidence type="ECO:0000256" key="6">
    <source>
        <dbReference type="ARBA" id="ARBA00023136"/>
    </source>
</evidence>
<dbReference type="EMBL" id="PEKC01000014">
    <property type="protein sequence ID" value="PII36640.1"/>
    <property type="molecule type" value="Genomic_DNA"/>
</dbReference>
<feature type="transmembrane region" description="Helical" evidence="8">
    <location>
        <begin position="20"/>
        <end position="42"/>
    </location>
</feature>
<evidence type="ECO:0000256" key="8">
    <source>
        <dbReference type="SAM" id="Phobius"/>
    </source>
</evidence>
<feature type="transmembrane region" description="Helical" evidence="8">
    <location>
        <begin position="162"/>
        <end position="183"/>
    </location>
</feature>
<dbReference type="GO" id="GO:0005886">
    <property type="term" value="C:plasma membrane"/>
    <property type="evidence" value="ECO:0007669"/>
    <property type="project" value="TreeGrafter"/>
</dbReference>
<dbReference type="NCBIfam" id="TIGR01297">
    <property type="entry name" value="CDF"/>
    <property type="match status" value="1"/>
</dbReference>
<dbReference type="Gene3D" id="1.20.1510.10">
    <property type="entry name" value="Cation efflux protein transmembrane domain"/>
    <property type="match status" value="1"/>
</dbReference>
<evidence type="ECO:0000313" key="11">
    <source>
        <dbReference type="EMBL" id="PII36640.1"/>
    </source>
</evidence>
<evidence type="ECO:0000256" key="4">
    <source>
        <dbReference type="ARBA" id="ARBA00022692"/>
    </source>
</evidence>
<feature type="region of interest" description="Disordered" evidence="7">
    <location>
        <begin position="310"/>
        <end position="330"/>
    </location>
</feature>
<dbReference type="Pfam" id="PF01545">
    <property type="entry name" value="Cation_efflux"/>
    <property type="match status" value="1"/>
</dbReference>
<feature type="transmembrane region" description="Helical" evidence="8">
    <location>
        <begin position="122"/>
        <end position="141"/>
    </location>
</feature>
<name>A0A2G7T9R9_9FLAO</name>
<comment type="caution">
    <text evidence="11">The sequence shown here is derived from an EMBL/GenBank/DDBJ whole genome shotgun (WGS) entry which is preliminary data.</text>
</comment>
<feature type="transmembrane region" description="Helical" evidence="8">
    <location>
        <begin position="54"/>
        <end position="71"/>
    </location>
</feature>
<dbReference type="SUPFAM" id="SSF160240">
    <property type="entry name" value="Cation efflux protein cytoplasmic domain-like"/>
    <property type="match status" value="1"/>
</dbReference>
<comment type="subcellular location">
    <subcellularLocation>
        <location evidence="1">Membrane</location>
        <topology evidence="1">Multi-pass membrane protein</topology>
    </subcellularLocation>
</comment>
<feature type="compositionally biased region" description="Polar residues" evidence="7">
    <location>
        <begin position="316"/>
        <end position="330"/>
    </location>
</feature>
<dbReference type="GO" id="GO:0015093">
    <property type="term" value="F:ferrous iron transmembrane transporter activity"/>
    <property type="evidence" value="ECO:0007669"/>
    <property type="project" value="TreeGrafter"/>
</dbReference>
<gene>
    <name evidence="11" type="ORF">CTI11_06170</name>
</gene>
<feature type="transmembrane region" description="Helical" evidence="8">
    <location>
        <begin position="91"/>
        <end position="110"/>
    </location>
</feature>
<evidence type="ECO:0000256" key="3">
    <source>
        <dbReference type="ARBA" id="ARBA00022448"/>
    </source>
</evidence>
<dbReference type="InterPro" id="IPR002524">
    <property type="entry name" value="Cation_efflux"/>
</dbReference>
<dbReference type="InterPro" id="IPR058533">
    <property type="entry name" value="Cation_efflux_TM"/>
</dbReference>
<dbReference type="AlphaFoldDB" id="A0A2G7T9R9"/>
<dbReference type="InterPro" id="IPR036837">
    <property type="entry name" value="Cation_efflux_CTD_sf"/>
</dbReference>
<feature type="domain" description="Cation efflux protein cytoplasmic" evidence="10">
    <location>
        <begin position="238"/>
        <end position="289"/>
    </location>
</feature>
<evidence type="ECO:0000256" key="1">
    <source>
        <dbReference type="ARBA" id="ARBA00004141"/>
    </source>
</evidence>
<comment type="similarity">
    <text evidence="2">Belongs to the cation diffusion facilitator (CDF) transporter (TC 2.A.4) family.</text>
</comment>
<evidence type="ECO:0000256" key="5">
    <source>
        <dbReference type="ARBA" id="ARBA00022989"/>
    </source>
</evidence>
<dbReference type="GO" id="GO:0006882">
    <property type="term" value="P:intracellular zinc ion homeostasis"/>
    <property type="evidence" value="ECO:0007669"/>
    <property type="project" value="TreeGrafter"/>
</dbReference>
<dbReference type="Pfam" id="PF16916">
    <property type="entry name" value="ZT_dimer"/>
    <property type="match status" value="1"/>
</dbReference>
<dbReference type="GO" id="GO:0015086">
    <property type="term" value="F:cadmium ion transmembrane transporter activity"/>
    <property type="evidence" value="ECO:0007669"/>
    <property type="project" value="TreeGrafter"/>
</dbReference>
<dbReference type="PANTHER" id="PTHR43840:SF15">
    <property type="entry name" value="MITOCHONDRIAL METAL TRANSPORTER 1-RELATED"/>
    <property type="match status" value="1"/>
</dbReference>
<keyword evidence="5 8" id="KW-1133">Transmembrane helix</keyword>